<feature type="compositionally biased region" description="Basic residues" evidence="1">
    <location>
        <begin position="571"/>
        <end position="582"/>
    </location>
</feature>
<comment type="caution">
    <text evidence="2">The sequence shown here is derived from an EMBL/GenBank/DDBJ whole genome shotgun (WGS) entry which is preliminary data.</text>
</comment>
<dbReference type="EMBL" id="CAMPGE010001389">
    <property type="protein sequence ID" value="CAI2360172.1"/>
    <property type="molecule type" value="Genomic_DNA"/>
</dbReference>
<evidence type="ECO:0000313" key="3">
    <source>
        <dbReference type="Proteomes" id="UP001295684"/>
    </source>
</evidence>
<evidence type="ECO:0000256" key="1">
    <source>
        <dbReference type="SAM" id="MobiDB-lite"/>
    </source>
</evidence>
<feature type="region of interest" description="Disordered" evidence="1">
    <location>
        <begin position="61"/>
        <end position="81"/>
    </location>
</feature>
<protein>
    <submittedName>
        <fullName evidence="2">Uncharacterized protein</fullName>
    </submittedName>
</protein>
<reference evidence="2" key="1">
    <citation type="submission" date="2023-07" db="EMBL/GenBank/DDBJ databases">
        <authorList>
            <consortium name="AG Swart"/>
            <person name="Singh M."/>
            <person name="Singh A."/>
            <person name="Seah K."/>
            <person name="Emmerich C."/>
        </authorList>
    </citation>
    <scope>NUCLEOTIDE SEQUENCE</scope>
    <source>
        <strain evidence="2">DP1</strain>
    </source>
</reference>
<feature type="compositionally biased region" description="Basic residues" evidence="1">
    <location>
        <begin position="301"/>
        <end position="315"/>
    </location>
</feature>
<dbReference type="Proteomes" id="UP001295684">
    <property type="component" value="Unassembled WGS sequence"/>
</dbReference>
<feature type="region of interest" description="Disordered" evidence="1">
    <location>
        <begin position="217"/>
        <end position="238"/>
    </location>
</feature>
<proteinExistence type="predicted"/>
<feature type="region of interest" description="Disordered" evidence="1">
    <location>
        <begin position="555"/>
        <end position="589"/>
    </location>
</feature>
<feature type="compositionally biased region" description="Basic and acidic residues" evidence="1">
    <location>
        <begin position="218"/>
        <end position="228"/>
    </location>
</feature>
<sequence>MNSNGPLIHVTKLKQDYTYYNSCERPKKNNEFMATSKALKLKHKLRPETAKKLLSLSDSNSSEEIYTERGRPKLEKHKDPKDRFSRKFFSEEKYHYSQNLQIEQELKNFKKEIEIKFKKSNVNKQYQYPRVKSGELTEKEQRVDVGSFKLQALQGSQVNNKFAKKPYKVPLILANKEFDDKNPTQFRTIDHCVTYSLDSRENIKGETINLVVDPFPEVNKEKNPESKTRREKKKKKYQNKLSALIKGLNPSAYIDKSIANQFMSVGSEISTMSKHKHCTSLYKKDDSVGFSSNLYLSKHNSPSKKKPKVTKKPKLRPSLQKYKKEATKFNSPLSKFLKKHKDYRLKKSLHQRSVDIDTGYTGDSLDRSSATKPPLIDKKQYTQTLVVNRNEDPFTTARLLKEKSKKKYLNTKKTYKNSTRLSYVSYLKNNGEVKHVSLDLDKNSSIKRKIKSPKILVQSSFTKTSPNIPKAKTRQLSKSKALKKNKRVLTKNYDKTKGKLSSRRTLKTNSTNGFLYNTTSVPSSAKSRNNSKCSVRYNSKIETKSKPITQTINPKYKSSRGISDQIVSPKSKTKKKGVKKRNYPGLHSNLGSNLVKHPFAMTPGIKSTLSSLNMRIPTSSSYKNINI</sequence>
<accession>A0AAD1U459</accession>
<keyword evidence="3" id="KW-1185">Reference proteome</keyword>
<evidence type="ECO:0000313" key="2">
    <source>
        <dbReference type="EMBL" id="CAI2360172.1"/>
    </source>
</evidence>
<feature type="compositionally biased region" description="Basic residues" evidence="1">
    <location>
        <begin position="229"/>
        <end position="238"/>
    </location>
</feature>
<feature type="compositionally biased region" description="Polar residues" evidence="1">
    <location>
        <begin position="507"/>
        <end position="532"/>
    </location>
</feature>
<feature type="region of interest" description="Disordered" evidence="1">
    <location>
        <begin position="293"/>
        <end position="320"/>
    </location>
</feature>
<organism evidence="2 3">
    <name type="scientific">Euplotes crassus</name>
    <dbReference type="NCBI Taxonomy" id="5936"/>
    <lineage>
        <taxon>Eukaryota</taxon>
        <taxon>Sar</taxon>
        <taxon>Alveolata</taxon>
        <taxon>Ciliophora</taxon>
        <taxon>Intramacronucleata</taxon>
        <taxon>Spirotrichea</taxon>
        <taxon>Hypotrichia</taxon>
        <taxon>Euplotida</taxon>
        <taxon>Euplotidae</taxon>
        <taxon>Moneuplotes</taxon>
    </lineage>
</organism>
<dbReference type="AlphaFoldDB" id="A0AAD1U459"/>
<feature type="compositionally biased region" description="Basic and acidic residues" evidence="1">
    <location>
        <begin position="66"/>
        <end position="81"/>
    </location>
</feature>
<name>A0AAD1U459_EUPCR</name>
<gene>
    <name evidence="2" type="ORF">ECRASSUSDP1_LOCUS1470</name>
</gene>
<feature type="region of interest" description="Disordered" evidence="1">
    <location>
        <begin position="496"/>
        <end position="532"/>
    </location>
</feature>